<dbReference type="PATRIC" id="fig|178606.4.peg.2053"/>
<comment type="function">
    <text evidence="6">Bidirectionally degrades single-stranded DNA into large acid-insoluble oligonucleotides, which are then degraded further into small acid-soluble oligonucleotides.</text>
</comment>
<dbReference type="PANTHER" id="PTHR34137:SF1">
    <property type="entry name" value="EXODEOXYRIBONUCLEASE 7 SMALL SUBUNIT"/>
    <property type="match status" value="1"/>
</dbReference>
<protein>
    <recommendedName>
        <fullName evidence="6">Exodeoxyribonuclease 7 small subunit</fullName>
        <ecNumber evidence="6">3.1.11.6</ecNumber>
    </recommendedName>
    <alternativeName>
        <fullName evidence="6">Exodeoxyribonuclease VII small subunit</fullName>
        <shortName evidence="6">Exonuclease VII small subunit</shortName>
    </alternativeName>
</protein>
<dbReference type="SUPFAM" id="SSF116842">
    <property type="entry name" value="XseB-like"/>
    <property type="match status" value="1"/>
</dbReference>
<dbReference type="Pfam" id="PF02609">
    <property type="entry name" value="Exonuc_VII_S"/>
    <property type="match status" value="1"/>
</dbReference>
<name>A0A094X3G8_9BACT</name>
<dbReference type="InterPro" id="IPR003761">
    <property type="entry name" value="Exonuc_VII_S"/>
</dbReference>
<dbReference type="InterPro" id="IPR037004">
    <property type="entry name" value="Exonuc_VII_ssu_sf"/>
</dbReference>
<dbReference type="Proteomes" id="UP000029452">
    <property type="component" value="Unassembled WGS sequence"/>
</dbReference>
<dbReference type="AlphaFoldDB" id="A0A094X3G8"/>
<evidence type="ECO:0000256" key="4">
    <source>
        <dbReference type="ARBA" id="ARBA00022801"/>
    </source>
</evidence>
<dbReference type="GO" id="GO:0009318">
    <property type="term" value="C:exodeoxyribonuclease VII complex"/>
    <property type="evidence" value="ECO:0007669"/>
    <property type="project" value="UniProtKB-UniRule"/>
</dbReference>
<dbReference type="GO" id="GO:0006308">
    <property type="term" value="P:DNA catabolic process"/>
    <property type="evidence" value="ECO:0007669"/>
    <property type="project" value="UniProtKB-UniRule"/>
</dbReference>
<comment type="caution">
    <text evidence="8">The sequence shown here is derived from an EMBL/GenBank/DDBJ whole genome shotgun (WGS) entry which is preliminary data.</text>
</comment>
<evidence type="ECO:0000256" key="1">
    <source>
        <dbReference type="ARBA" id="ARBA00009998"/>
    </source>
</evidence>
<gene>
    <name evidence="6" type="primary">xseB</name>
    <name evidence="8" type="ORF">LptCag_1799</name>
</gene>
<accession>A0A094X3G8</accession>
<comment type="subcellular location">
    <subcellularLocation>
        <location evidence="6">Cytoplasm</location>
    </subcellularLocation>
</comment>
<organism evidence="8 9">
    <name type="scientific">Leptospirillum ferriphilum</name>
    <dbReference type="NCBI Taxonomy" id="178606"/>
    <lineage>
        <taxon>Bacteria</taxon>
        <taxon>Pseudomonadati</taxon>
        <taxon>Nitrospirota</taxon>
        <taxon>Nitrospiria</taxon>
        <taxon>Nitrospirales</taxon>
        <taxon>Nitrospiraceae</taxon>
        <taxon>Leptospirillum</taxon>
    </lineage>
</organism>
<dbReference type="RefSeq" id="WP_052157941.1">
    <property type="nucleotide sequence ID" value="NZ_JBPKCJ010000003.1"/>
</dbReference>
<evidence type="ECO:0000313" key="8">
    <source>
        <dbReference type="EMBL" id="KGA93104.1"/>
    </source>
</evidence>
<evidence type="ECO:0000256" key="2">
    <source>
        <dbReference type="ARBA" id="ARBA00022490"/>
    </source>
</evidence>
<comment type="similarity">
    <text evidence="1 6">Belongs to the XseB family.</text>
</comment>
<keyword evidence="2 6" id="KW-0963">Cytoplasm</keyword>
<evidence type="ECO:0000256" key="7">
    <source>
        <dbReference type="SAM" id="MobiDB-lite"/>
    </source>
</evidence>
<evidence type="ECO:0000256" key="3">
    <source>
        <dbReference type="ARBA" id="ARBA00022722"/>
    </source>
</evidence>
<evidence type="ECO:0000256" key="5">
    <source>
        <dbReference type="ARBA" id="ARBA00022839"/>
    </source>
</evidence>
<dbReference type="NCBIfam" id="TIGR01280">
    <property type="entry name" value="xseB"/>
    <property type="match status" value="1"/>
</dbReference>
<dbReference type="HAMAP" id="MF_00337">
    <property type="entry name" value="Exonuc_7_S"/>
    <property type="match status" value="1"/>
</dbReference>
<dbReference type="EC" id="3.1.11.6" evidence="6"/>
<dbReference type="Gene3D" id="1.10.287.1040">
    <property type="entry name" value="Exonuclease VII, small subunit"/>
    <property type="match status" value="1"/>
</dbReference>
<feature type="region of interest" description="Disordered" evidence="7">
    <location>
        <begin position="70"/>
        <end position="97"/>
    </location>
</feature>
<evidence type="ECO:0000313" key="9">
    <source>
        <dbReference type="Proteomes" id="UP000029452"/>
    </source>
</evidence>
<proteinExistence type="inferred from homology"/>
<dbReference type="EMBL" id="JPGK01000008">
    <property type="protein sequence ID" value="KGA93104.1"/>
    <property type="molecule type" value="Genomic_DNA"/>
</dbReference>
<evidence type="ECO:0000256" key="6">
    <source>
        <dbReference type="HAMAP-Rule" id="MF_00337"/>
    </source>
</evidence>
<reference evidence="8 9" key="1">
    <citation type="submission" date="2014-06" db="EMBL/GenBank/DDBJ databases">
        <title>Draft genome sequence of iron oxidizing acidophile Leptospirillum ferriphilum DSM14647.</title>
        <authorList>
            <person name="Cardenas J.P."/>
            <person name="Lazcano M."/>
            <person name="Ossandon F.J."/>
            <person name="Corbett M."/>
            <person name="Holmes D.S."/>
            <person name="Watkin E."/>
        </authorList>
    </citation>
    <scope>NUCLEOTIDE SEQUENCE [LARGE SCALE GENOMIC DNA]</scope>
    <source>
        <strain evidence="8 9">DSM 14647</strain>
    </source>
</reference>
<dbReference type="PANTHER" id="PTHR34137">
    <property type="entry name" value="EXODEOXYRIBONUCLEASE 7 SMALL SUBUNIT"/>
    <property type="match status" value="1"/>
</dbReference>
<keyword evidence="3 6" id="KW-0540">Nuclease</keyword>
<dbReference type="GO" id="GO:0005829">
    <property type="term" value="C:cytosol"/>
    <property type="evidence" value="ECO:0007669"/>
    <property type="project" value="TreeGrafter"/>
</dbReference>
<keyword evidence="4 6" id="KW-0378">Hydrolase</keyword>
<sequence length="97" mass="11345">MARAKSESREQVLSPKSFEEKMARLEEIVRVLEGQDRPLEESMALFEEGMKLSNECRDILEKTEKKITVLLSREESETPFSEEEKTEERRQEPSPDV</sequence>
<keyword evidence="5 6" id="KW-0269">Exonuclease</keyword>
<comment type="catalytic activity">
    <reaction evidence="6">
        <text>Exonucleolytic cleavage in either 5'- to 3'- or 3'- to 5'-direction to yield nucleoside 5'-phosphates.</text>
        <dbReference type="EC" id="3.1.11.6"/>
    </reaction>
</comment>
<comment type="subunit">
    <text evidence="6">Heterooligomer composed of large and small subunits.</text>
</comment>
<dbReference type="GO" id="GO:0008855">
    <property type="term" value="F:exodeoxyribonuclease VII activity"/>
    <property type="evidence" value="ECO:0007669"/>
    <property type="project" value="UniProtKB-UniRule"/>
</dbReference>